<comment type="subunit">
    <text evidence="9">Forms a cyclic heterotetrameric complex composed of two molecules of XerC and two molecules of XerD.</text>
</comment>
<evidence type="ECO:0000256" key="8">
    <source>
        <dbReference type="ARBA" id="ARBA00023306"/>
    </source>
</evidence>
<dbReference type="InterPro" id="IPR002104">
    <property type="entry name" value="Integrase_catalytic"/>
</dbReference>
<dbReference type="PANTHER" id="PTHR30349:SF77">
    <property type="entry name" value="TYROSINE RECOMBINASE XERC"/>
    <property type="match status" value="1"/>
</dbReference>
<evidence type="ECO:0000256" key="1">
    <source>
        <dbReference type="ARBA" id="ARBA00004496"/>
    </source>
</evidence>
<comment type="subcellular location">
    <subcellularLocation>
        <location evidence="1 9">Cytoplasm</location>
    </subcellularLocation>
</comment>
<keyword evidence="8 9" id="KW-0131">Cell cycle</keyword>
<proteinExistence type="inferred from homology"/>
<feature type="active site" evidence="9">
    <location>
        <position position="266"/>
    </location>
</feature>
<comment type="similarity">
    <text evidence="9">Belongs to the 'phage' integrase family. XerC subfamily.</text>
</comment>
<dbReference type="InterPro" id="IPR023009">
    <property type="entry name" value="Tyrosine_recombinase_XerC/XerD"/>
</dbReference>
<evidence type="ECO:0000256" key="6">
    <source>
        <dbReference type="ARBA" id="ARBA00023125"/>
    </source>
</evidence>
<dbReference type="EMBL" id="BAAATZ010000009">
    <property type="protein sequence ID" value="GAA2726369.1"/>
    <property type="molecule type" value="Genomic_DNA"/>
</dbReference>
<evidence type="ECO:0000313" key="13">
    <source>
        <dbReference type="Proteomes" id="UP001501842"/>
    </source>
</evidence>
<evidence type="ECO:0000259" key="11">
    <source>
        <dbReference type="PROSITE" id="PS51900"/>
    </source>
</evidence>
<keyword evidence="4 9" id="KW-0159">Chromosome partition</keyword>
<feature type="domain" description="Tyr recombinase" evidence="10">
    <location>
        <begin position="107"/>
        <end position="288"/>
    </location>
</feature>
<keyword evidence="5 9" id="KW-0229">DNA integration</keyword>
<feature type="active site" description="O-(3'-phospho-DNA)-tyrosine intermediate" evidence="9">
    <location>
        <position position="275"/>
    </location>
</feature>
<dbReference type="InterPro" id="IPR050090">
    <property type="entry name" value="Tyrosine_recombinase_XerCD"/>
</dbReference>
<keyword evidence="2 9" id="KW-0963">Cytoplasm</keyword>
<feature type="active site" evidence="9">
    <location>
        <position position="243"/>
    </location>
</feature>
<evidence type="ECO:0000256" key="7">
    <source>
        <dbReference type="ARBA" id="ARBA00023172"/>
    </source>
</evidence>
<comment type="caution">
    <text evidence="12">The sequence shown here is derived from an EMBL/GenBank/DDBJ whole genome shotgun (WGS) entry which is preliminary data.</text>
</comment>
<organism evidence="12 13">
    <name type="scientific">Actinocorallia aurantiaca</name>
    <dbReference type="NCBI Taxonomy" id="46204"/>
    <lineage>
        <taxon>Bacteria</taxon>
        <taxon>Bacillati</taxon>
        <taxon>Actinomycetota</taxon>
        <taxon>Actinomycetes</taxon>
        <taxon>Streptosporangiales</taxon>
        <taxon>Thermomonosporaceae</taxon>
        <taxon>Actinocorallia</taxon>
    </lineage>
</organism>
<gene>
    <name evidence="9" type="primary">xerC</name>
    <name evidence="12" type="ORF">GCM10010439_28700</name>
</gene>
<keyword evidence="7 9" id="KW-0233">DNA recombination</keyword>
<keyword evidence="13" id="KW-1185">Reference proteome</keyword>
<dbReference type="InterPro" id="IPR010998">
    <property type="entry name" value="Integrase_recombinase_N"/>
</dbReference>
<evidence type="ECO:0000256" key="2">
    <source>
        <dbReference type="ARBA" id="ARBA00022490"/>
    </source>
</evidence>
<feature type="active site" evidence="9">
    <location>
        <position position="240"/>
    </location>
</feature>
<keyword evidence="6 9" id="KW-0238">DNA-binding</keyword>
<dbReference type="PANTHER" id="PTHR30349">
    <property type="entry name" value="PHAGE INTEGRASE-RELATED"/>
    <property type="match status" value="1"/>
</dbReference>
<dbReference type="Gene3D" id="1.10.150.130">
    <property type="match status" value="1"/>
</dbReference>
<evidence type="ECO:0000256" key="5">
    <source>
        <dbReference type="ARBA" id="ARBA00022908"/>
    </source>
</evidence>
<dbReference type="Pfam" id="PF00589">
    <property type="entry name" value="Phage_integrase"/>
    <property type="match status" value="1"/>
</dbReference>
<dbReference type="Proteomes" id="UP001501842">
    <property type="component" value="Unassembled WGS sequence"/>
</dbReference>
<dbReference type="Gene3D" id="1.10.443.10">
    <property type="entry name" value="Intergrase catalytic core"/>
    <property type="match status" value="1"/>
</dbReference>
<feature type="domain" description="Core-binding (CB)" evidence="11">
    <location>
        <begin position="1"/>
        <end position="86"/>
    </location>
</feature>
<dbReference type="PROSITE" id="PS51900">
    <property type="entry name" value="CB"/>
    <property type="match status" value="1"/>
</dbReference>
<dbReference type="InterPro" id="IPR011010">
    <property type="entry name" value="DNA_brk_join_enz"/>
</dbReference>
<dbReference type="SUPFAM" id="SSF56349">
    <property type="entry name" value="DNA breaking-rejoining enzymes"/>
    <property type="match status" value="1"/>
</dbReference>
<dbReference type="Pfam" id="PF02899">
    <property type="entry name" value="Phage_int_SAM_1"/>
    <property type="match status" value="1"/>
</dbReference>
<sequence>MNGLGLVEFERHLRLERGLSAHTVRSYLSDLRDLEAHALARGLTSPADLHIDLLRDWLARLHDSGLARSTLARRTAAVRTYTAWAHRGGLLPDDPGPLLGVPRAPRALPRILRRDQAAELLDAPRDPSPEPLRDLAVLELLYATAIRVGELCALDIDDLDEETETIRVLGKGGKQRTVPVGRPALEAVRSWLSARPAWTTPRSGPALFLGSRGSRLHPNTARRVVHRALQKAGLPDLTPHGLRHTAATHLLEGGADLRTVQDLLGHASLQTTQLYTHLTPAHLKAVHSRTHPRA</sequence>
<feature type="active site" evidence="9">
    <location>
        <position position="171"/>
    </location>
</feature>
<dbReference type="InterPro" id="IPR044068">
    <property type="entry name" value="CB"/>
</dbReference>
<keyword evidence="3 9" id="KW-0132">Cell division</keyword>
<dbReference type="CDD" id="cd00798">
    <property type="entry name" value="INT_XerDC_C"/>
    <property type="match status" value="1"/>
</dbReference>
<dbReference type="InterPro" id="IPR004107">
    <property type="entry name" value="Integrase_SAM-like_N"/>
</dbReference>
<name>A0ABP6GMF8_9ACTN</name>
<dbReference type="InterPro" id="IPR013762">
    <property type="entry name" value="Integrase-like_cat_sf"/>
</dbReference>
<evidence type="ECO:0000313" key="12">
    <source>
        <dbReference type="EMBL" id="GAA2726369.1"/>
    </source>
</evidence>
<feature type="active site" evidence="9">
    <location>
        <position position="147"/>
    </location>
</feature>
<protein>
    <recommendedName>
        <fullName evidence="9">Tyrosine recombinase XerC</fullName>
    </recommendedName>
</protein>
<dbReference type="HAMAP" id="MF_01808">
    <property type="entry name" value="Recomb_XerC_XerD"/>
    <property type="match status" value="1"/>
</dbReference>
<dbReference type="PROSITE" id="PS51898">
    <property type="entry name" value="TYR_RECOMBINASE"/>
    <property type="match status" value="1"/>
</dbReference>
<reference evidence="13" key="1">
    <citation type="journal article" date="2019" name="Int. J. Syst. Evol. Microbiol.">
        <title>The Global Catalogue of Microorganisms (GCM) 10K type strain sequencing project: providing services to taxonomists for standard genome sequencing and annotation.</title>
        <authorList>
            <consortium name="The Broad Institute Genomics Platform"/>
            <consortium name="The Broad Institute Genome Sequencing Center for Infectious Disease"/>
            <person name="Wu L."/>
            <person name="Ma J."/>
        </authorList>
    </citation>
    <scope>NUCLEOTIDE SEQUENCE [LARGE SCALE GENOMIC DNA]</scope>
    <source>
        <strain evidence="13">JCM 8201</strain>
    </source>
</reference>
<evidence type="ECO:0000256" key="4">
    <source>
        <dbReference type="ARBA" id="ARBA00022829"/>
    </source>
</evidence>
<accession>A0ABP6GMF8</accession>
<dbReference type="RefSeq" id="WP_344450847.1">
    <property type="nucleotide sequence ID" value="NZ_BAAATZ010000009.1"/>
</dbReference>
<evidence type="ECO:0000256" key="9">
    <source>
        <dbReference type="HAMAP-Rule" id="MF_01808"/>
    </source>
</evidence>
<comment type="function">
    <text evidence="9">Site-specific tyrosine recombinase, which acts by catalyzing the cutting and rejoining of the recombining DNA molecules. The XerC-XerD complex is essential to convert dimers of the bacterial chromosome into monomers to permit their segregation at cell division. It also contributes to the segregational stability of plasmids.</text>
</comment>
<evidence type="ECO:0000256" key="3">
    <source>
        <dbReference type="ARBA" id="ARBA00022618"/>
    </source>
</evidence>
<evidence type="ECO:0000259" key="10">
    <source>
        <dbReference type="PROSITE" id="PS51898"/>
    </source>
</evidence>